<evidence type="ECO:0000313" key="2">
    <source>
        <dbReference type="Proteomes" id="UP000466692"/>
    </source>
</evidence>
<keyword evidence="1" id="KW-0378">Hydrolase</keyword>
<organism evidence="1 2">
    <name type="scientific">Pontibacillus yanchengensis</name>
    <dbReference type="NCBI Taxonomy" id="462910"/>
    <lineage>
        <taxon>Bacteria</taxon>
        <taxon>Bacillati</taxon>
        <taxon>Bacillota</taxon>
        <taxon>Bacilli</taxon>
        <taxon>Bacillales</taxon>
        <taxon>Bacillaceae</taxon>
        <taxon>Pontibacillus</taxon>
    </lineage>
</organism>
<keyword evidence="2" id="KW-1185">Reference proteome</keyword>
<evidence type="ECO:0000313" key="1">
    <source>
        <dbReference type="EMBL" id="MYL51743.1"/>
    </source>
</evidence>
<proteinExistence type="predicted"/>
<dbReference type="EMBL" id="WMEU01000001">
    <property type="protein sequence ID" value="MYL51743.1"/>
    <property type="molecule type" value="Genomic_DNA"/>
</dbReference>
<accession>A0ACC7VAE3</accession>
<name>A0ACC7VAE3_9BACI</name>
<gene>
    <name evidence="1" type="ORF">GLW08_00165</name>
</gene>
<protein>
    <submittedName>
        <fullName evidence="1">Uracil-DNA glycosylase</fullName>
        <ecNumber evidence="1">3.2.2.27</ecNumber>
    </submittedName>
</protein>
<reference evidence="1" key="1">
    <citation type="submission" date="2019-11" db="EMBL/GenBank/DDBJ databases">
        <title>Genome sequences of 17 halophilic strains isolated from different environments.</title>
        <authorList>
            <person name="Furrow R.E."/>
        </authorList>
    </citation>
    <scope>NUCLEOTIDE SEQUENCE</scope>
    <source>
        <strain evidence="1">22510_22_Filter</strain>
    </source>
</reference>
<keyword evidence="1" id="KW-0326">Glycosidase</keyword>
<comment type="caution">
    <text evidence="1">The sequence shown here is derived from an EMBL/GenBank/DDBJ whole genome shotgun (WGS) entry which is preliminary data.</text>
</comment>
<dbReference type="EC" id="3.2.2.27" evidence="1"/>
<sequence length="228" mass="26175">MTILSNDWQTIVGDQFNETYYIQLREFLKNEYQTHIVYPQMNDIFNALHYTPFHKTKVVIFGQDPYHGHDQAHGFSFSVKPGVTIPPSLRNIYKELNDDIGFAIPNHGYLLHWAKEGVLLLNTVLTVRAKEANSHKGQGWEHFTNEVIKALNNREDPVVFILWGRHAQQKIAMLDDTKHLIITSPHPSPFSAHKGFFGSKPFSKANDFLKNKGLSPIDWQLPLQPSES</sequence>
<dbReference type="Proteomes" id="UP000466692">
    <property type="component" value="Unassembled WGS sequence"/>
</dbReference>